<sequence>MVYKPSVGASGGIMLGWNSSRWSLLDHSIGCYSTSALLHDPSSGWKWTVSCVYEPQTSVERVELWAELSMVRASWNAPWCILGDFNVTRFIEDRNRGDTVKPDMELFSDWIAREGLLDIPIPNLAYTWSNMREVPSMAKLNRFLVCPD</sequence>
<dbReference type="AlphaFoldDB" id="A0AAV9CLY7"/>
<name>A0AAV9CLY7_ACOCL</name>
<dbReference type="Proteomes" id="UP001180020">
    <property type="component" value="Unassembled WGS sequence"/>
</dbReference>
<gene>
    <name evidence="1" type="ORF">QJS10_CPB18g00706</name>
</gene>
<dbReference type="EMBL" id="JAUJYO010000018">
    <property type="protein sequence ID" value="KAK1289248.1"/>
    <property type="molecule type" value="Genomic_DNA"/>
</dbReference>
<reference evidence="1" key="2">
    <citation type="submission" date="2023-06" db="EMBL/GenBank/DDBJ databases">
        <authorList>
            <person name="Ma L."/>
            <person name="Liu K.-W."/>
            <person name="Li Z."/>
            <person name="Hsiao Y.-Y."/>
            <person name="Qi Y."/>
            <person name="Fu T."/>
            <person name="Tang G."/>
            <person name="Zhang D."/>
            <person name="Sun W.-H."/>
            <person name="Liu D.-K."/>
            <person name="Li Y."/>
            <person name="Chen G.-Z."/>
            <person name="Liu X.-D."/>
            <person name="Liao X.-Y."/>
            <person name="Jiang Y.-T."/>
            <person name="Yu X."/>
            <person name="Hao Y."/>
            <person name="Huang J."/>
            <person name="Zhao X.-W."/>
            <person name="Ke S."/>
            <person name="Chen Y.-Y."/>
            <person name="Wu W.-L."/>
            <person name="Hsu J.-L."/>
            <person name="Lin Y.-F."/>
            <person name="Huang M.-D."/>
            <person name="Li C.-Y."/>
            <person name="Huang L."/>
            <person name="Wang Z.-W."/>
            <person name="Zhao X."/>
            <person name="Zhong W.-Y."/>
            <person name="Peng D.-H."/>
            <person name="Ahmad S."/>
            <person name="Lan S."/>
            <person name="Zhang J.-S."/>
            <person name="Tsai W.-C."/>
            <person name="Van De Peer Y."/>
            <person name="Liu Z.-J."/>
        </authorList>
    </citation>
    <scope>NUCLEOTIDE SEQUENCE</scope>
    <source>
        <strain evidence="1">CP</strain>
        <tissue evidence="1">Leaves</tissue>
    </source>
</reference>
<keyword evidence="2" id="KW-1185">Reference proteome</keyword>
<comment type="caution">
    <text evidence="1">The sequence shown here is derived from an EMBL/GenBank/DDBJ whole genome shotgun (WGS) entry which is preliminary data.</text>
</comment>
<evidence type="ECO:0000313" key="2">
    <source>
        <dbReference type="Proteomes" id="UP001180020"/>
    </source>
</evidence>
<proteinExistence type="predicted"/>
<dbReference type="InterPro" id="IPR036691">
    <property type="entry name" value="Endo/exonu/phosph_ase_sf"/>
</dbReference>
<protein>
    <submittedName>
        <fullName evidence="1">Uncharacterized protein</fullName>
    </submittedName>
</protein>
<reference evidence="1" key="1">
    <citation type="journal article" date="2023" name="Nat. Commun.">
        <title>Diploid and tetraploid genomes of Acorus and the evolution of monocots.</title>
        <authorList>
            <person name="Ma L."/>
            <person name="Liu K.W."/>
            <person name="Li Z."/>
            <person name="Hsiao Y.Y."/>
            <person name="Qi Y."/>
            <person name="Fu T."/>
            <person name="Tang G.D."/>
            <person name="Zhang D."/>
            <person name="Sun W.H."/>
            <person name="Liu D.K."/>
            <person name="Li Y."/>
            <person name="Chen G.Z."/>
            <person name="Liu X.D."/>
            <person name="Liao X.Y."/>
            <person name="Jiang Y.T."/>
            <person name="Yu X."/>
            <person name="Hao Y."/>
            <person name="Huang J."/>
            <person name="Zhao X.W."/>
            <person name="Ke S."/>
            <person name="Chen Y.Y."/>
            <person name="Wu W.L."/>
            <person name="Hsu J.L."/>
            <person name="Lin Y.F."/>
            <person name="Huang M.D."/>
            <person name="Li C.Y."/>
            <person name="Huang L."/>
            <person name="Wang Z.W."/>
            <person name="Zhao X."/>
            <person name="Zhong W.Y."/>
            <person name="Peng D.H."/>
            <person name="Ahmad S."/>
            <person name="Lan S."/>
            <person name="Zhang J.S."/>
            <person name="Tsai W.C."/>
            <person name="Van de Peer Y."/>
            <person name="Liu Z.J."/>
        </authorList>
    </citation>
    <scope>NUCLEOTIDE SEQUENCE</scope>
    <source>
        <strain evidence="1">CP</strain>
    </source>
</reference>
<accession>A0AAV9CLY7</accession>
<dbReference type="Gene3D" id="3.60.10.10">
    <property type="entry name" value="Endonuclease/exonuclease/phosphatase"/>
    <property type="match status" value="1"/>
</dbReference>
<organism evidence="1 2">
    <name type="scientific">Acorus calamus</name>
    <name type="common">Sweet flag</name>
    <dbReference type="NCBI Taxonomy" id="4465"/>
    <lineage>
        <taxon>Eukaryota</taxon>
        <taxon>Viridiplantae</taxon>
        <taxon>Streptophyta</taxon>
        <taxon>Embryophyta</taxon>
        <taxon>Tracheophyta</taxon>
        <taxon>Spermatophyta</taxon>
        <taxon>Magnoliopsida</taxon>
        <taxon>Liliopsida</taxon>
        <taxon>Acoraceae</taxon>
        <taxon>Acorus</taxon>
    </lineage>
</organism>
<dbReference type="SUPFAM" id="SSF56219">
    <property type="entry name" value="DNase I-like"/>
    <property type="match status" value="1"/>
</dbReference>
<evidence type="ECO:0000313" key="1">
    <source>
        <dbReference type="EMBL" id="KAK1289248.1"/>
    </source>
</evidence>